<protein>
    <submittedName>
        <fullName evidence="1">Uncharacterized protein</fullName>
    </submittedName>
</protein>
<proteinExistence type="predicted"/>
<accession>M7THE3</accession>
<dbReference type="SUPFAM" id="SSF141571">
    <property type="entry name" value="Pentapeptide repeat-like"/>
    <property type="match status" value="1"/>
</dbReference>
<dbReference type="KEGG" id="ela:UCREL1_3596"/>
<dbReference type="Proteomes" id="UP000012174">
    <property type="component" value="Unassembled WGS sequence"/>
</dbReference>
<organism evidence="1 2">
    <name type="scientific">Eutypa lata (strain UCR-EL1)</name>
    <name type="common">Grapevine dieback disease fungus</name>
    <name type="synonym">Eutypa armeniacae</name>
    <dbReference type="NCBI Taxonomy" id="1287681"/>
    <lineage>
        <taxon>Eukaryota</taxon>
        <taxon>Fungi</taxon>
        <taxon>Dikarya</taxon>
        <taxon>Ascomycota</taxon>
        <taxon>Pezizomycotina</taxon>
        <taxon>Sordariomycetes</taxon>
        <taxon>Xylariomycetidae</taxon>
        <taxon>Xylariales</taxon>
        <taxon>Diatrypaceae</taxon>
        <taxon>Eutypa</taxon>
    </lineage>
</organism>
<evidence type="ECO:0000313" key="1">
    <source>
        <dbReference type="EMBL" id="EMR69371.1"/>
    </source>
</evidence>
<name>M7THE3_EUTLA</name>
<keyword evidence="2" id="KW-1185">Reference proteome</keyword>
<dbReference type="AlphaFoldDB" id="M7THE3"/>
<evidence type="ECO:0000313" key="2">
    <source>
        <dbReference type="Proteomes" id="UP000012174"/>
    </source>
</evidence>
<reference evidence="2" key="1">
    <citation type="journal article" date="2013" name="Genome Announc.">
        <title>Draft genome sequence of the grapevine dieback fungus Eutypa lata UCR-EL1.</title>
        <authorList>
            <person name="Blanco-Ulate B."/>
            <person name="Rolshausen P.E."/>
            <person name="Cantu D."/>
        </authorList>
    </citation>
    <scope>NUCLEOTIDE SEQUENCE [LARGE SCALE GENOMIC DNA]</scope>
    <source>
        <strain evidence="2">UCR-EL1</strain>
    </source>
</reference>
<gene>
    <name evidence="1" type="ORF">UCREL1_3596</name>
</gene>
<dbReference type="EMBL" id="KB706095">
    <property type="protein sequence ID" value="EMR69371.1"/>
    <property type="molecule type" value="Genomic_DNA"/>
</dbReference>
<sequence length="100" mass="10706">MIDSDAVLSGNVFNDTIISDTVLSNTTLSGIIMRDIIMRGIVTNGIVINGIVISGINAVDKIKLAIYKHIHFPSIISRRISTYAKADAAGPGLLLLPRTE</sequence>
<dbReference type="HOGENOM" id="CLU_2306111_0_0_1"/>